<evidence type="ECO:0000256" key="1">
    <source>
        <dbReference type="ARBA" id="ARBA00023054"/>
    </source>
</evidence>
<keyword evidence="1 2" id="KW-0175">Coiled coil</keyword>
<feature type="coiled-coil region" evidence="2">
    <location>
        <begin position="124"/>
        <end position="204"/>
    </location>
</feature>
<dbReference type="EMBL" id="CM016762">
    <property type="protein sequence ID" value="TMS38845.1"/>
    <property type="molecule type" value="Genomic_DNA"/>
</dbReference>
<evidence type="ECO:0000256" key="2">
    <source>
        <dbReference type="SAM" id="Coils"/>
    </source>
</evidence>
<evidence type="ECO:0000313" key="5">
    <source>
        <dbReference type="EMBL" id="TMS38845.1"/>
    </source>
</evidence>
<proteinExistence type="predicted"/>
<dbReference type="EMBL" id="AZBU02000001">
    <property type="protein sequence ID" value="TMS38845.1"/>
    <property type="molecule type" value="Genomic_DNA"/>
</dbReference>
<dbReference type="InterPro" id="IPR019131">
    <property type="entry name" value="Cortactin-binding_p2_N"/>
</dbReference>
<dbReference type="Pfam" id="PF09727">
    <property type="entry name" value="CortBP2"/>
    <property type="match status" value="1"/>
</dbReference>
<feature type="compositionally biased region" description="Polar residues" evidence="3">
    <location>
        <begin position="373"/>
        <end position="427"/>
    </location>
</feature>
<dbReference type="OrthoDB" id="6021133at2759"/>
<dbReference type="AlphaFoldDB" id="A0A4U8V0L0"/>
<feature type="region of interest" description="Disordered" evidence="3">
    <location>
        <begin position="332"/>
        <end position="443"/>
    </location>
</feature>
<dbReference type="STRING" id="34508.A0A4U8V0L0"/>
<name>A0A4U8V0L0_STECR</name>
<feature type="coiled-coil region" evidence="2">
    <location>
        <begin position="239"/>
        <end position="280"/>
    </location>
</feature>
<dbReference type="PANTHER" id="PTHR23166:SF5">
    <property type="entry name" value="CTTNBP2 N-TERMINAL-LIKE PROTEIN"/>
    <property type="match status" value="1"/>
</dbReference>
<dbReference type="PANTHER" id="PTHR23166">
    <property type="entry name" value="FILAMIN/GPBP-INTERACTING PROTEIN"/>
    <property type="match status" value="1"/>
</dbReference>
<evidence type="ECO:0000313" key="6">
    <source>
        <dbReference type="Proteomes" id="UP000298663"/>
    </source>
</evidence>
<evidence type="ECO:0000259" key="4">
    <source>
        <dbReference type="Pfam" id="PF09727"/>
    </source>
</evidence>
<feature type="domain" description="Cortactin-binding protein-2 N-terminal" evidence="4">
    <location>
        <begin position="29"/>
        <end position="214"/>
    </location>
</feature>
<keyword evidence="6" id="KW-1185">Reference proteome</keyword>
<feature type="region of interest" description="Disordered" evidence="3">
    <location>
        <begin position="484"/>
        <end position="550"/>
    </location>
</feature>
<reference evidence="5 6" key="1">
    <citation type="journal article" date="2015" name="Genome Biol.">
        <title>Comparative genomics of Steinernema reveals deeply conserved gene regulatory networks.</title>
        <authorList>
            <person name="Dillman A.R."/>
            <person name="Macchietto M."/>
            <person name="Porter C.F."/>
            <person name="Rogers A."/>
            <person name="Williams B."/>
            <person name="Antoshechkin I."/>
            <person name="Lee M.M."/>
            <person name="Goodwin Z."/>
            <person name="Lu X."/>
            <person name="Lewis E.E."/>
            <person name="Goodrich-Blair H."/>
            <person name="Stock S.P."/>
            <person name="Adams B.J."/>
            <person name="Sternberg P.W."/>
            <person name="Mortazavi A."/>
        </authorList>
    </citation>
    <scope>NUCLEOTIDE SEQUENCE [LARGE SCALE GENOMIC DNA]</scope>
    <source>
        <strain evidence="5 6">ALL</strain>
    </source>
</reference>
<reference evidence="5 6" key="2">
    <citation type="journal article" date="2019" name="G3 (Bethesda)">
        <title>Hybrid Assembly of the Genome of the Entomopathogenic Nematode Steinernema carpocapsae Identifies the X-Chromosome.</title>
        <authorList>
            <person name="Serra L."/>
            <person name="Macchietto M."/>
            <person name="Macias-Munoz A."/>
            <person name="McGill C.J."/>
            <person name="Rodriguez I.M."/>
            <person name="Rodriguez B."/>
            <person name="Murad R."/>
            <person name="Mortazavi A."/>
        </authorList>
    </citation>
    <scope>NUCLEOTIDE SEQUENCE [LARGE SCALE GENOMIC DNA]</scope>
    <source>
        <strain evidence="5 6">ALL</strain>
    </source>
</reference>
<organism evidence="5 6">
    <name type="scientific">Steinernema carpocapsae</name>
    <name type="common">Entomopathogenic nematode</name>
    <dbReference type="NCBI Taxonomy" id="34508"/>
    <lineage>
        <taxon>Eukaryota</taxon>
        <taxon>Metazoa</taxon>
        <taxon>Ecdysozoa</taxon>
        <taxon>Nematoda</taxon>
        <taxon>Chromadorea</taxon>
        <taxon>Rhabditida</taxon>
        <taxon>Tylenchina</taxon>
        <taxon>Panagrolaimomorpha</taxon>
        <taxon>Strongyloidoidea</taxon>
        <taxon>Steinernematidae</taxon>
        <taxon>Steinernema</taxon>
    </lineage>
</organism>
<feature type="compositionally biased region" description="Low complexity" evidence="3">
    <location>
        <begin position="353"/>
        <end position="372"/>
    </location>
</feature>
<protein>
    <recommendedName>
        <fullName evidence="4">Cortactin-binding protein-2 N-terminal domain-containing protein</fullName>
    </recommendedName>
</protein>
<evidence type="ECO:0000256" key="3">
    <source>
        <dbReference type="SAM" id="MobiDB-lite"/>
    </source>
</evidence>
<gene>
    <name evidence="5" type="ORF">L596_005481</name>
</gene>
<sequence length="550" mass="60618">MSSEVRLHEAAANVEALLSGIASGSDNVQLSKDHLLQLLAYLEGELQAKDIALNTLRAERTKSALYQAKYGRLGANDPFLALQRDAVIAEEQLDETAISNMYESQLTQLEKLIAVQRKCQAKSKQALLAAERRHSRVIRELEREKQRSVADAAHGDDLCALLDNERTKLKQQLEYQEKECAKLKKDLSTEAQKLAIEKEKHKKIVLFLINERKQILLKMHELRLKNQNDLSGPPEGGLIDELRKEVLNLRQERDHFSSQMKQMSMENSSLKEVIRTQEEDLTLIRQNILSNTRQHTESVSLDNVMFRVLMVFQLARVDDDCAIIANKGASTSGIPSHFMPKTAHNAASPSKIRLSNSSSFPSSTRSRVSSASALNSRGTLPNPTTRPQPSLITNPNVRAHSSASTMRPCGVQSSLMQPSKASSNPTSPIKKIPTPMTTASLGTRRPQALPVRTMANPAVRQQQYIKEPEIEQLGAVIDSMTAPARSPMVTKRSASLPRHSVDSSPSGLPKSISSTKPTSTGGSATMTRKNGLLKGFGVSRSSAEKTRPNS</sequence>
<accession>A0A4U8V0L0</accession>
<comment type="caution">
    <text evidence="5">The sequence shown here is derived from an EMBL/GenBank/DDBJ whole genome shotgun (WGS) entry which is preliminary data.</text>
</comment>
<dbReference type="Proteomes" id="UP000298663">
    <property type="component" value="Chromosome X"/>
</dbReference>
<dbReference type="InterPro" id="IPR050719">
    <property type="entry name" value="Cortactin-Actin_Reg"/>
</dbReference>
<feature type="compositionally biased region" description="Low complexity" evidence="3">
    <location>
        <begin position="503"/>
        <end position="523"/>
    </location>
</feature>